<dbReference type="FunCoup" id="C8XK97">
    <property type="interactions" value="112"/>
</dbReference>
<dbReference type="InterPro" id="IPR036388">
    <property type="entry name" value="WH-like_DNA-bd_sf"/>
</dbReference>
<dbReference type="EMBL" id="CP001737">
    <property type="protein sequence ID" value="ACV78659.1"/>
    <property type="molecule type" value="Genomic_DNA"/>
</dbReference>
<evidence type="ECO:0000256" key="3">
    <source>
        <dbReference type="SAM" id="MobiDB-lite"/>
    </source>
</evidence>
<dbReference type="GO" id="GO:0003677">
    <property type="term" value="F:DNA binding"/>
    <property type="evidence" value="ECO:0007669"/>
    <property type="project" value="UniProtKB-UniRule"/>
</dbReference>
<reference evidence="6" key="1">
    <citation type="submission" date="2009-09" db="EMBL/GenBank/DDBJ databases">
        <title>The complete genome of Nakamurella multipartita DSM 44233.</title>
        <authorList>
            <consortium name="US DOE Joint Genome Institute (JGI-PGF)"/>
            <person name="Lucas S."/>
            <person name="Copeland A."/>
            <person name="Lapidus A."/>
            <person name="Glavina del Rio T."/>
            <person name="Dalin E."/>
            <person name="Tice H."/>
            <person name="Bruce D."/>
            <person name="Goodwin L."/>
            <person name="Pitluck S."/>
            <person name="Kyrpides N."/>
            <person name="Mavromatis K."/>
            <person name="Ivanova N."/>
            <person name="Ovchinnikova G."/>
            <person name="Sims D."/>
            <person name="Meincke L."/>
            <person name="Brettin T."/>
            <person name="Detter J.C."/>
            <person name="Han C."/>
            <person name="Larimer F."/>
            <person name="Land M."/>
            <person name="Hauser L."/>
            <person name="Markowitz V."/>
            <person name="Cheng J.-F."/>
            <person name="Hugenholtz P."/>
            <person name="Woyke T."/>
            <person name="Wu D."/>
            <person name="Klenk H.-P."/>
            <person name="Eisen J.A."/>
        </authorList>
    </citation>
    <scope>NUCLEOTIDE SEQUENCE [LARGE SCALE GENOMIC DNA]</scope>
    <source>
        <strain evidence="6">ATCC 700099 / DSM 44233 / CIP 104796 / JCM 9543 / NBRC 105858 / Y-104</strain>
    </source>
</reference>
<dbReference type="PROSITE" id="PS51755">
    <property type="entry name" value="OMPR_PHOB"/>
    <property type="match status" value="1"/>
</dbReference>
<feature type="region of interest" description="Disordered" evidence="3">
    <location>
        <begin position="1"/>
        <end position="43"/>
    </location>
</feature>
<feature type="compositionally biased region" description="Basic and acidic residues" evidence="3">
    <location>
        <begin position="13"/>
        <end position="40"/>
    </location>
</feature>
<evidence type="ECO:0000313" key="6">
    <source>
        <dbReference type="Proteomes" id="UP000002218"/>
    </source>
</evidence>
<dbReference type="Pfam" id="PF02602">
    <property type="entry name" value="HEM4"/>
    <property type="match status" value="1"/>
</dbReference>
<dbReference type="SUPFAM" id="SSF69618">
    <property type="entry name" value="HemD-like"/>
    <property type="match status" value="1"/>
</dbReference>
<dbReference type="InterPro" id="IPR039793">
    <property type="entry name" value="UROS/Hem4"/>
</dbReference>
<evidence type="ECO:0000259" key="4">
    <source>
        <dbReference type="PROSITE" id="PS51755"/>
    </source>
</evidence>
<dbReference type="InterPro" id="IPR036108">
    <property type="entry name" value="4pyrrol_syn_uPrphyn_synt_sf"/>
</dbReference>
<feature type="domain" description="OmpR/PhoB-type" evidence="4">
    <location>
        <begin position="325"/>
        <end position="419"/>
    </location>
</feature>
<accession>C8XK97</accession>
<dbReference type="InterPro" id="IPR003754">
    <property type="entry name" value="4pyrrol_synth_uPrphyn_synth"/>
</dbReference>
<feature type="compositionally biased region" description="Low complexity" evidence="3">
    <location>
        <begin position="1"/>
        <end position="12"/>
    </location>
</feature>
<dbReference type="PANTHER" id="PTHR40082">
    <property type="entry name" value="BLR5956 PROTEIN"/>
    <property type="match status" value="1"/>
</dbReference>
<dbReference type="GO" id="GO:0004852">
    <property type="term" value="F:uroporphyrinogen-III synthase activity"/>
    <property type="evidence" value="ECO:0007669"/>
    <property type="project" value="InterPro"/>
</dbReference>
<dbReference type="Pfam" id="PF00486">
    <property type="entry name" value="Trans_reg_C"/>
    <property type="match status" value="1"/>
</dbReference>
<dbReference type="InterPro" id="IPR001867">
    <property type="entry name" value="OmpR/PhoB-type_DNA-bd"/>
</dbReference>
<evidence type="ECO:0000256" key="2">
    <source>
        <dbReference type="PROSITE-ProRule" id="PRU01091"/>
    </source>
</evidence>
<dbReference type="PANTHER" id="PTHR40082:SF1">
    <property type="entry name" value="BLR5956 PROTEIN"/>
    <property type="match status" value="1"/>
</dbReference>
<dbReference type="InterPro" id="IPR016032">
    <property type="entry name" value="Sig_transdc_resp-reg_C-effctor"/>
</dbReference>
<name>C8XK97_NAKMY</name>
<dbReference type="NCBIfam" id="NF005568">
    <property type="entry name" value="PRK07239.1"/>
    <property type="match status" value="1"/>
</dbReference>
<gene>
    <name evidence="5" type="ordered locus">Namu_2282</name>
</gene>
<dbReference type="SUPFAM" id="SSF46894">
    <property type="entry name" value="C-terminal effector domain of the bipartite response regulators"/>
    <property type="match status" value="1"/>
</dbReference>
<organism evidence="5 6">
    <name type="scientific">Nakamurella multipartita (strain ATCC 700099 / DSM 44233 / CIP 104796 / JCM 9543 / NBRC 105858 / Y-104)</name>
    <name type="common">Microsphaera multipartita</name>
    <dbReference type="NCBI Taxonomy" id="479431"/>
    <lineage>
        <taxon>Bacteria</taxon>
        <taxon>Bacillati</taxon>
        <taxon>Actinomycetota</taxon>
        <taxon>Actinomycetes</taxon>
        <taxon>Nakamurellales</taxon>
        <taxon>Nakamurellaceae</taxon>
        <taxon>Nakamurella</taxon>
    </lineage>
</organism>
<keyword evidence="6" id="KW-1185">Reference proteome</keyword>
<dbReference type="STRING" id="479431.Namu_2282"/>
<evidence type="ECO:0000256" key="1">
    <source>
        <dbReference type="ARBA" id="ARBA00023125"/>
    </source>
</evidence>
<dbReference type="KEGG" id="nml:Namu_2282"/>
<dbReference type="GO" id="GO:0000160">
    <property type="term" value="P:phosphorelay signal transduction system"/>
    <property type="evidence" value="ECO:0007669"/>
    <property type="project" value="InterPro"/>
</dbReference>
<evidence type="ECO:0000313" key="5">
    <source>
        <dbReference type="EMBL" id="ACV78659.1"/>
    </source>
</evidence>
<proteinExistence type="predicted"/>
<feature type="DNA-binding region" description="OmpR/PhoB-type" evidence="2">
    <location>
        <begin position="325"/>
        <end position="419"/>
    </location>
</feature>
<dbReference type="Gene3D" id="3.40.50.10090">
    <property type="match status" value="2"/>
</dbReference>
<sequence>MSPSVRRVPVPDVDSHGSDRHPSDRDGDDRDGDNRDREDVAGVTGQTVTGSVVGFDPDELVGFRIGVTAHRRSADLIAALERRGAEVLHAPTLRIVPADQDERLIVATAEVIAARPDILLVTTAYGLRGWLEAADAAGLGPSLLEVLSEAKILVRGPKARGAVRAGGLRDAGMSDEETTESLIDQVLANGADGLTVAIQLHGFVDEEQLVRLRQAGATVITVAPYLWTAPSEPQRVQRLLDAIAGRSLDAVTFTSAPAAEALLAAARERDRFDQVVAAMRADVVPFVVGPVTAAPLHAVGIDAIYPDRYRLGAMVRTLCEYLIEHHVRRVPTRHGLLEIRGRSAALDGQRVTLSPTSVAALRLLADAAGAVVPKARLQEVLPDSGDDHALEVAIARLRQALPQRDLVATVIKRGYRLDV</sequence>
<dbReference type="GO" id="GO:0006780">
    <property type="term" value="P:uroporphyrinogen III biosynthetic process"/>
    <property type="evidence" value="ECO:0007669"/>
    <property type="project" value="InterPro"/>
</dbReference>
<dbReference type="GO" id="GO:0006355">
    <property type="term" value="P:regulation of DNA-templated transcription"/>
    <property type="evidence" value="ECO:0007669"/>
    <property type="project" value="InterPro"/>
</dbReference>
<keyword evidence="1 2" id="KW-0238">DNA-binding</keyword>
<protein>
    <submittedName>
        <fullName evidence="5">Uroporphyrinogen III synthase HEM4</fullName>
    </submittedName>
</protein>
<dbReference type="CDD" id="cd06578">
    <property type="entry name" value="HemD"/>
    <property type="match status" value="1"/>
</dbReference>
<dbReference type="eggNOG" id="COG3710">
    <property type="taxonomic scope" value="Bacteria"/>
</dbReference>
<dbReference type="OrthoDB" id="213853at2"/>
<dbReference type="HOGENOM" id="CLU_011276_9_1_11"/>
<dbReference type="AlphaFoldDB" id="C8XK97"/>
<reference evidence="5 6" key="2">
    <citation type="journal article" date="2010" name="Stand. Genomic Sci.">
        <title>Complete genome sequence of Nakamurella multipartita type strain (Y-104).</title>
        <authorList>
            <person name="Tice H."/>
            <person name="Mayilraj S."/>
            <person name="Sims D."/>
            <person name="Lapidus A."/>
            <person name="Nolan M."/>
            <person name="Lucas S."/>
            <person name="Glavina Del Rio T."/>
            <person name="Copeland A."/>
            <person name="Cheng J.F."/>
            <person name="Meincke L."/>
            <person name="Bruce D."/>
            <person name="Goodwin L."/>
            <person name="Pitluck S."/>
            <person name="Ivanova N."/>
            <person name="Mavromatis K."/>
            <person name="Ovchinnikova G."/>
            <person name="Pati A."/>
            <person name="Chen A."/>
            <person name="Palaniappan K."/>
            <person name="Land M."/>
            <person name="Hauser L."/>
            <person name="Chang Y.J."/>
            <person name="Jeffries C.D."/>
            <person name="Detter J.C."/>
            <person name="Brettin T."/>
            <person name="Rohde M."/>
            <person name="Goker M."/>
            <person name="Bristow J."/>
            <person name="Eisen J.A."/>
            <person name="Markowitz V."/>
            <person name="Hugenholtz P."/>
            <person name="Kyrpides N.C."/>
            <person name="Klenk H.P."/>
            <person name="Chen F."/>
        </authorList>
    </citation>
    <scope>NUCLEOTIDE SEQUENCE [LARGE SCALE GENOMIC DNA]</scope>
    <source>
        <strain evidence="6">ATCC 700099 / DSM 44233 / CIP 104796 / JCM 9543 / NBRC 105858 / Y-104</strain>
    </source>
</reference>
<dbReference type="eggNOG" id="COG1587">
    <property type="taxonomic scope" value="Bacteria"/>
</dbReference>
<dbReference type="SMART" id="SM00862">
    <property type="entry name" value="Trans_reg_C"/>
    <property type="match status" value="1"/>
</dbReference>
<dbReference type="InParanoid" id="C8XK97"/>
<dbReference type="Gene3D" id="1.10.10.10">
    <property type="entry name" value="Winged helix-like DNA-binding domain superfamily/Winged helix DNA-binding domain"/>
    <property type="match status" value="1"/>
</dbReference>
<dbReference type="Proteomes" id="UP000002218">
    <property type="component" value="Chromosome"/>
</dbReference>